<name>A0A1I4C2C1_9ACTN</name>
<sequence length="149" mass="16590">MMHNHCEPQIRVLDLREYPLVATIDRHGRPQVTSTSPCPAVQAQMLRDLADRVEQAGHACCRPQHPADSAPLAAHPPVVEASAPVWRDHNGDPWDLALTWVDSGGSEWWWAGLYDQASGVPLMQSNDALGTCPLDQVHMMWGPMRGERR</sequence>
<organism evidence="1 2">
    <name type="scientific">Streptomyces pini</name>
    <dbReference type="NCBI Taxonomy" id="1520580"/>
    <lineage>
        <taxon>Bacteria</taxon>
        <taxon>Bacillati</taxon>
        <taxon>Actinomycetota</taxon>
        <taxon>Actinomycetes</taxon>
        <taxon>Kitasatosporales</taxon>
        <taxon>Streptomycetaceae</taxon>
        <taxon>Streptomyces</taxon>
    </lineage>
</organism>
<dbReference type="RefSeq" id="WP_093849942.1">
    <property type="nucleotide sequence ID" value="NZ_FOSG01000008.1"/>
</dbReference>
<reference evidence="2" key="1">
    <citation type="submission" date="2016-10" db="EMBL/GenBank/DDBJ databases">
        <authorList>
            <person name="Varghese N."/>
            <person name="Submissions S."/>
        </authorList>
    </citation>
    <scope>NUCLEOTIDE SEQUENCE [LARGE SCALE GENOMIC DNA]</scope>
    <source>
        <strain evidence="2">PL19</strain>
    </source>
</reference>
<evidence type="ECO:0000313" key="2">
    <source>
        <dbReference type="Proteomes" id="UP000198928"/>
    </source>
</evidence>
<dbReference type="NCBIfam" id="NF038082">
    <property type="entry name" value="phiSA1p31"/>
    <property type="match status" value="1"/>
</dbReference>
<protein>
    <submittedName>
        <fullName evidence="1">Uncharacterized protein</fullName>
    </submittedName>
</protein>
<dbReference type="Proteomes" id="UP000198928">
    <property type="component" value="Unassembled WGS sequence"/>
</dbReference>
<accession>A0A1I4C2C1</accession>
<dbReference type="EMBL" id="FOSG01000008">
    <property type="protein sequence ID" value="SFK74933.1"/>
    <property type="molecule type" value="Genomic_DNA"/>
</dbReference>
<evidence type="ECO:0000313" key="1">
    <source>
        <dbReference type="EMBL" id="SFK74933.1"/>
    </source>
</evidence>
<dbReference type="AlphaFoldDB" id="A0A1I4C2C1"/>
<keyword evidence="2" id="KW-1185">Reference proteome</keyword>
<gene>
    <name evidence="1" type="ORF">SAMN05192584_108220</name>
</gene>
<proteinExistence type="predicted"/>